<dbReference type="AlphaFoldDB" id="A0A918AXQ1"/>
<dbReference type="InterPro" id="IPR000792">
    <property type="entry name" value="Tscrpt_reg_LuxR_C"/>
</dbReference>
<reference evidence="2" key="2">
    <citation type="submission" date="2020-09" db="EMBL/GenBank/DDBJ databases">
        <authorList>
            <person name="Sun Q."/>
            <person name="Ohkuma M."/>
        </authorList>
    </citation>
    <scope>NUCLEOTIDE SEQUENCE</scope>
    <source>
        <strain evidence="2">JCM 4335</strain>
    </source>
</reference>
<dbReference type="GO" id="GO:0003677">
    <property type="term" value="F:DNA binding"/>
    <property type="evidence" value="ECO:0007669"/>
    <property type="project" value="InterPro"/>
</dbReference>
<gene>
    <name evidence="2" type="ORF">GCM10010249_17110</name>
</gene>
<proteinExistence type="predicted"/>
<dbReference type="SMART" id="SM00421">
    <property type="entry name" value="HTH_LUXR"/>
    <property type="match status" value="1"/>
</dbReference>
<dbReference type="InterPro" id="IPR016032">
    <property type="entry name" value="Sig_transdc_resp-reg_C-effctor"/>
</dbReference>
<dbReference type="EMBL" id="BMSV01000003">
    <property type="protein sequence ID" value="GGP99509.1"/>
    <property type="molecule type" value="Genomic_DNA"/>
</dbReference>
<dbReference type="Gene3D" id="1.10.10.10">
    <property type="entry name" value="Winged helix-like DNA-binding domain superfamily/Winged helix DNA-binding domain"/>
    <property type="match status" value="1"/>
</dbReference>
<protein>
    <recommendedName>
        <fullName evidence="1">HTH luxR-type domain-containing protein</fullName>
    </recommendedName>
</protein>
<feature type="domain" description="HTH luxR-type" evidence="1">
    <location>
        <begin position="6"/>
        <end position="63"/>
    </location>
</feature>
<dbReference type="GO" id="GO:0006355">
    <property type="term" value="P:regulation of DNA-templated transcription"/>
    <property type="evidence" value="ECO:0007669"/>
    <property type="project" value="InterPro"/>
</dbReference>
<reference evidence="2" key="1">
    <citation type="journal article" date="2014" name="Int. J. Syst. Evol. Microbiol.">
        <title>Complete genome sequence of Corynebacterium casei LMG S-19264T (=DSM 44701T), isolated from a smear-ripened cheese.</title>
        <authorList>
            <consortium name="US DOE Joint Genome Institute (JGI-PGF)"/>
            <person name="Walter F."/>
            <person name="Albersmeier A."/>
            <person name="Kalinowski J."/>
            <person name="Ruckert C."/>
        </authorList>
    </citation>
    <scope>NUCLEOTIDE SEQUENCE</scope>
    <source>
        <strain evidence="2">JCM 4335</strain>
    </source>
</reference>
<evidence type="ECO:0000259" key="1">
    <source>
        <dbReference type="SMART" id="SM00421"/>
    </source>
</evidence>
<organism evidence="2 3">
    <name type="scientific">Streptomyces roseolilacinus</name>
    <dbReference type="NCBI Taxonomy" id="66904"/>
    <lineage>
        <taxon>Bacteria</taxon>
        <taxon>Bacillati</taxon>
        <taxon>Actinomycetota</taxon>
        <taxon>Actinomycetes</taxon>
        <taxon>Kitasatosporales</taxon>
        <taxon>Streptomycetaceae</taxon>
        <taxon>Streptomyces</taxon>
    </lineage>
</organism>
<evidence type="ECO:0000313" key="2">
    <source>
        <dbReference type="EMBL" id="GGP99509.1"/>
    </source>
</evidence>
<accession>A0A918AXQ1</accession>
<dbReference type="Proteomes" id="UP000654123">
    <property type="component" value="Unassembled WGS sequence"/>
</dbReference>
<dbReference type="InterPro" id="IPR036388">
    <property type="entry name" value="WH-like_DNA-bd_sf"/>
</dbReference>
<name>A0A918AXQ1_9ACTN</name>
<keyword evidence="3" id="KW-1185">Reference proteome</keyword>
<sequence>MTSSRACPISEDDLKLLTLLVTYPSDDPIARHLDVSVRTVRRRIARIMEMLGVQNRFAAGVAAAQLGWVSCAPTARQPAGVRVFSTLPARSERTVVSVGSRN</sequence>
<comment type="caution">
    <text evidence="2">The sequence shown here is derived from an EMBL/GenBank/DDBJ whole genome shotgun (WGS) entry which is preliminary data.</text>
</comment>
<dbReference type="SUPFAM" id="SSF46894">
    <property type="entry name" value="C-terminal effector domain of the bipartite response regulators"/>
    <property type="match status" value="1"/>
</dbReference>
<evidence type="ECO:0000313" key="3">
    <source>
        <dbReference type="Proteomes" id="UP000654123"/>
    </source>
</evidence>